<evidence type="ECO:0000313" key="3">
    <source>
        <dbReference type="Proteomes" id="UP000627781"/>
    </source>
</evidence>
<dbReference type="RefSeq" id="WP_191768974.1">
    <property type="nucleotide sequence ID" value="NZ_JACSRA010000018.1"/>
</dbReference>
<comment type="caution">
    <text evidence="2">The sequence shown here is derived from an EMBL/GenBank/DDBJ whole genome shotgun (WGS) entry which is preliminary data.</text>
</comment>
<keyword evidence="3" id="KW-1185">Reference proteome</keyword>
<dbReference type="InterPro" id="IPR010180">
    <property type="entry name" value="CRISPR-assoc_prot_CXXC-CXXC"/>
</dbReference>
<dbReference type="NCBIfam" id="TIGR01908">
    <property type="entry name" value="cas_CXXC_CXXC"/>
    <property type="match status" value="2"/>
</dbReference>
<dbReference type="Pfam" id="PF09706">
    <property type="entry name" value="Cas_CXXC_CXXC"/>
    <property type="match status" value="1"/>
</dbReference>
<evidence type="ECO:0000259" key="1">
    <source>
        <dbReference type="Pfam" id="PF09706"/>
    </source>
</evidence>
<dbReference type="Proteomes" id="UP000627781">
    <property type="component" value="Unassembled WGS sequence"/>
</dbReference>
<proteinExistence type="predicted"/>
<gene>
    <name evidence="2" type="primary">cas8a1</name>
    <name evidence="2" type="ORF">H9661_11940</name>
</gene>
<accession>A0ABR8PV96</accession>
<feature type="domain" description="CRISPR-associated protein CXXC-CXXC" evidence="1">
    <location>
        <begin position="266"/>
        <end position="325"/>
    </location>
</feature>
<dbReference type="EMBL" id="JACSRA010000018">
    <property type="protein sequence ID" value="MBD7912070.1"/>
    <property type="molecule type" value="Genomic_DNA"/>
</dbReference>
<name>A0ABR8PV96_9CLOT</name>
<reference evidence="2 3" key="1">
    <citation type="submission" date="2020-08" db="EMBL/GenBank/DDBJ databases">
        <title>A Genomic Blueprint of the Chicken Gut Microbiome.</title>
        <authorList>
            <person name="Gilroy R."/>
            <person name="Ravi A."/>
            <person name="Getino M."/>
            <person name="Pursley I."/>
            <person name="Horton D.L."/>
            <person name="Alikhan N.-F."/>
            <person name="Baker D."/>
            <person name="Gharbi K."/>
            <person name="Hall N."/>
            <person name="Watson M."/>
            <person name="Adriaenssens E.M."/>
            <person name="Foster-Nyarko E."/>
            <person name="Jarju S."/>
            <person name="Secka A."/>
            <person name="Antonio M."/>
            <person name="Oren A."/>
            <person name="Chaudhuri R."/>
            <person name="La Ragione R.M."/>
            <person name="Hildebrand F."/>
            <person name="Pallen M.J."/>
        </authorList>
    </citation>
    <scope>NUCLEOTIDE SEQUENCE [LARGE SCALE GENOMIC DNA]</scope>
    <source>
        <strain evidence="2 3">Sa3CVN1</strain>
    </source>
</reference>
<evidence type="ECO:0000313" key="2">
    <source>
        <dbReference type="EMBL" id="MBD7912070.1"/>
    </source>
</evidence>
<sequence length="594" mass="69897">MKIYNSENWFFKLGLVGFNRIMEYNKSQNNLELDKYNYKVNEEFIEFDYELLEEFPSCYFNYFINEYNASVTLEEKLIKLVNGAKVKENFKNNLTKIKTTMKKRNDDIDKLSVSGIDKCKEIYNLLSKIKFENIEELEKLIKNYQEINNQENINIDLSINAFRDACYKSFFGQYSFFNRSLTSRSVKEKKNILYNDFVKAVIESEKFKNVDHKKDIELKAFIDEQIKDIPKGKHNDVEKVLSQIDKSMFGKKKKVQSVDEILGNYNTCSFCDDNISFGSDYTDGNFIPLAISNSNCRNLFWNFNDKFPICPLCKLVLLCTPAGCTEVFKGYLSDKYDKKYYGFVSMDGDLYELIKQNNNFRKTSKRGAAFEEFILDSIKKNKKISTWQLENILYIEFNADYRSKNSKLNYYNIPTYLARFLRDNSGMFDKIVNYKERMKVFDIILQRKDLKHIIDLELRESIKGDGYNNTMPLIKIRNYLKQYKGGCKSVDKIASKNLSFLYFQGLDISKIYKNSNSENKIPGLSYRLLNAAKADNKKEFMDTIIRIYMSVEKEIPMLFLEVMKEDKLDFQEIAHSFITGLNSKNKEEGEKENE</sequence>
<protein>
    <submittedName>
        <fullName evidence="2">Type I-B CRISPR-associated protein Cas8b1/Cst1</fullName>
    </submittedName>
</protein>
<dbReference type="InterPro" id="IPR019121">
    <property type="entry name" value="CRISPR-assoc_CXXC-CXXC_dom"/>
</dbReference>
<organism evidence="2 3">
    <name type="scientific">Clostridium cibarium</name>
    <dbReference type="NCBI Taxonomy" id="2762247"/>
    <lineage>
        <taxon>Bacteria</taxon>
        <taxon>Bacillati</taxon>
        <taxon>Bacillota</taxon>
        <taxon>Clostridia</taxon>
        <taxon>Eubacteriales</taxon>
        <taxon>Clostridiaceae</taxon>
        <taxon>Clostridium</taxon>
    </lineage>
</organism>